<accession>A0A378MFP4</accession>
<feature type="transmembrane region" description="Helical" evidence="1">
    <location>
        <begin position="208"/>
        <end position="227"/>
    </location>
</feature>
<feature type="transmembrane region" description="Helical" evidence="1">
    <location>
        <begin position="12"/>
        <end position="32"/>
    </location>
</feature>
<evidence type="ECO:0000259" key="2">
    <source>
        <dbReference type="Pfam" id="PF02517"/>
    </source>
</evidence>
<feature type="transmembrane region" description="Helical" evidence="1">
    <location>
        <begin position="247"/>
        <end position="265"/>
    </location>
</feature>
<gene>
    <name evidence="3" type="ORF">NCTC10815_02565</name>
</gene>
<feature type="transmembrane region" description="Helical" evidence="1">
    <location>
        <begin position="147"/>
        <end position="168"/>
    </location>
</feature>
<dbReference type="GO" id="GO:0080120">
    <property type="term" value="P:CAAX-box protein maturation"/>
    <property type="evidence" value="ECO:0007669"/>
    <property type="project" value="UniProtKB-ARBA"/>
</dbReference>
<protein>
    <submittedName>
        <fullName evidence="3">CAAX amino terminal protease self- immunity</fullName>
    </submittedName>
</protein>
<evidence type="ECO:0000256" key="1">
    <source>
        <dbReference type="SAM" id="Phobius"/>
    </source>
</evidence>
<feature type="transmembrane region" description="Helical" evidence="1">
    <location>
        <begin position="180"/>
        <end position="201"/>
    </location>
</feature>
<keyword evidence="1" id="KW-0812">Transmembrane</keyword>
<sequence length="284" mass="31195">MIKLRTFLRKYPLLTAFLALTVAFIILLTVPAGDTVLEKLRQEIPLTLLTMLLLVAIGGTTLIKFKRQGIGFTFRKSMLYLLPGILGCVFTIVAAISSNRAVHPDWLIMLLQAVIFYLLLGLFEEGLFRGVILQAFLVKMGKTRQGLIAAVAIGGFIFGFAHILLSWFQTGLDLSGLGLLQALLKTISAGMAGFFFGAIYLKTRNIWGIALVHGASDLLLMVGSLIFSGTNSVSYISSDPSQAMSSLIVNTAFIVIYIPLVVSAWRQLKTIPLPETGFYREDWK</sequence>
<feature type="transmembrane region" description="Helical" evidence="1">
    <location>
        <begin position="108"/>
        <end position="127"/>
    </location>
</feature>
<dbReference type="AlphaFoldDB" id="A0A378MFP4"/>
<evidence type="ECO:0000313" key="4">
    <source>
        <dbReference type="Proteomes" id="UP000254879"/>
    </source>
</evidence>
<evidence type="ECO:0000313" key="3">
    <source>
        <dbReference type="EMBL" id="STY45190.1"/>
    </source>
</evidence>
<dbReference type="EMBL" id="UGPG01000001">
    <property type="protein sequence ID" value="STY45190.1"/>
    <property type="molecule type" value="Genomic_DNA"/>
</dbReference>
<feature type="transmembrane region" description="Helical" evidence="1">
    <location>
        <begin position="44"/>
        <end position="65"/>
    </location>
</feature>
<feature type="transmembrane region" description="Helical" evidence="1">
    <location>
        <begin position="77"/>
        <end position="96"/>
    </location>
</feature>
<keyword evidence="3" id="KW-0645">Protease</keyword>
<keyword evidence="1" id="KW-0472">Membrane</keyword>
<dbReference type="RefSeq" id="WP_115346218.1">
    <property type="nucleotide sequence ID" value="NZ_UGPG01000001.1"/>
</dbReference>
<dbReference type="Pfam" id="PF02517">
    <property type="entry name" value="Rce1-like"/>
    <property type="match status" value="1"/>
</dbReference>
<dbReference type="GO" id="GO:0006508">
    <property type="term" value="P:proteolysis"/>
    <property type="evidence" value="ECO:0007669"/>
    <property type="project" value="UniProtKB-KW"/>
</dbReference>
<dbReference type="InterPro" id="IPR003675">
    <property type="entry name" value="Rce1/LyrA-like_dom"/>
</dbReference>
<keyword evidence="3" id="KW-0378">Hydrolase</keyword>
<dbReference type="Proteomes" id="UP000254879">
    <property type="component" value="Unassembled WGS sequence"/>
</dbReference>
<keyword evidence="1" id="KW-1133">Transmembrane helix</keyword>
<reference evidence="3 4" key="1">
    <citation type="submission" date="2018-06" db="EMBL/GenBank/DDBJ databases">
        <authorList>
            <consortium name="Pathogen Informatics"/>
            <person name="Doyle S."/>
        </authorList>
    </citation>
    <scope>NUCLEOTIDE SEQUENCE [LARGE SCALE GENOMIC DNA]</scope>
    <source>
        <strain evidence="4">NCTC 10815</strain>
    </source>
</reference>
<organism evidence="3 4">
    <name type="scientific">Listeria grayi</name>
    <name type="common">Listeria murrayi</name>
    <dbReference type="NCBI Taxonomy" id="1641"/>
    <lineage>
        <taxon>Bacteria</taxon>
        <taxon>Bacillati</taxon>
        <taxon>Bacillota</taxon>
        <taxon>Bacilli</taxon>
        <taxon>Bacillales</taxon>
        <taxon>Listeriaceae</taxon>
        <taxon>Listeria</taxon>
    </lineage>
</organism>
<feature type="domain" description="CAAX prenyl protease 2/Lysostaphin resistance protein A-like" evidence="2">
    <location>
        <begin position="109"/>
        <end position="218"/>
    </location>
</feature>
<dbReference type="GO" id="GO:0004175">
    <property type="term" value="F:endopeptidase activity"/>
    <property type="evidence" value="ECO:0007669"/>
    <property type="project" value="UniProtKB-ARBA"/>
</dbReference>
<name>A0A378MFP4_LISGR</name>
<proteinExistence type="predicted"/>